<dbReference type="PANTHER" id="PTHR33919">
    <property type="entry name" value="OS09G0127700 PROTEIN"/>
    <property type="match status" value="1"/>
</dbReference>
<reference evidence="2" key="1">
    <citation type="journal article" date="2016" name="Nat. Genet.">
        <title>A high-quality carrot genome assembly provides new insights into carotenoid accumulation and asterid genome evolution.</title>
        <authorList>
            <person name="Iorizzo M."/>
            <person name="Ellison S."/>
            <person name="Senalik D."/>
            <person name="Zeng P."/>
            <person name="Satapoomin P."/>
            <person name="Huang J."/>
            <person name="Bowman M."/>
            <person name="Iovene M."/>
            <person name="Sanseverino W."/>
            <person name="Cavagnaro P."/>
            <person name="Yildiz M."/>
            <person name="Macko-Podgorni A."/>
            <person name="Moranska E."/>
            <person name="Grzebelus E."/>
            <person name="Grzebelus D."/>
            <person name="Ashrafi H."/>
            <person name="Zheng Z."/>
            <person name="Cheng S."/>
            <person name="Spooner D."/>
            <person name="Van Deynze A."/>
            <person name="Simon P."/>
        </authorList>
    </citation>
    <scope>NUCLEOTIDE SEQUENCE [LARGE SCALE GENOMIC DNA]</scope>
    <source>
        <tissue evidence="2">Leaf</tissue>
    </source>
</reference>
<dbReference type="AlphaFoldDB" id="A0A161ZZE0"/>
<accession>A0A161ZZE0</accession>
<dbReference type="STRING" id="79200.A0A161ZZE0"/>
<sequence length="203" mass="22439">MVRGLIMMVMGVGIHTASHHLVHCPGINVSKKKRQTFPELELSGDDMLSGKKYGVCRKLGRFNYSIGEHSNASSPSPYQRCWRSMVECENANRAIMRRSFVSTAPKNSSSASTAVNNEQHKQKNKWVTPEMVPLVGMMGIAVAIGIHTAYKNLVHAPSVKLTKTNRGSISEADNPDEQIYSGGKFVNTSFLRKVGHIQDSSRH</sequence>
<gene>
    <name evidence="2" type="ORF">DCAR_019915</name>
</gene>
<dbReference type="EMBL" id="LNRQ01000006">
    <property type="protein sequence ID" value="KZM92720.1"/>
    <property type="molecule type" value="Genomic_DNA"/>
</dbReference>
<dbReference type="OMA" id="SMVECEN"/>
<evidence type="ECO:0000256" key="1">
    <source>
        <dbReference type="SAM" id="MobiDB-lite"/>
    </source>
</evidence>
<feature type="region of interest" description="Disordered" evidence="1">
    <location>
        <begin position="103"/>
        <end position="124"/>
    </location>
</feature>
<dbReference type="InterPro" id="IPR010530">
    <property type="entry name" value="B12D"/>
</dbReference>
<proteinExistence type="predicted"/>
<protein>
    <submittedName>
        <fullName evidence="2">Uncharacterized protein</fullName>
    </submittedName>
</protein>
<name>A0A161ZZE0_DAUCS</name>
<dbReference type="Gramene" id="KZM92720">
    <property type="protein sequence ID" value="KZM92720"/>
    <property type="gene ID" value="DCAR_019915"/>
</dbReference>
<dbReference type="Pfam" id="PF06522">
    <property type="entry name" value="B12D"/>
    <property type="match status" value="1"/>
</dbReference>
<feature type="compositionally biased region" description="Polar residues" evidence="1">
    <location>
        <begin position="103"/>
        <end position="117"/>
    </location>
</feature>
<comment type="caution">
    <text evidence="2">The sequence shown here is derived from an EMBL/GenBank/DDBJ whole genome shotgun (WGS) entry which is preliminary data.</text>
</comment>
<organism evidence="2">
    <name type="scientific">Daucus carota subsp. sativus</name>
    <name type="common">Carrot</name>
    <dbReference type="NCBI Taxonomy" id="79200"/>
    <lineage>
        <taxon>Eukaryota</taxon>
        <taxon>Viridiplantae</taxon>
        <taxon>Streptophyta</taxon>
        <taxon>Embryophyta</taxon>
        <taxon>Tracheophyta</taxon>
        <taxon>Spermatophyta</taxon>
        <taxon>Magnoliopsida</taxon>
        <taxon>eudicotyledons</taxon>
        <taxon>Gunneridae</taxon>
        <taxon>Pentapetalae</taxon>
        <taxon>asterids</taxon>
        <taxon>campanulids</taxon>
        <taxon>Apiales</taxon>
        <taxon>Apiaceae</taxon>
        <taxon>Apioideae</taxon>
        <taxon>Scandiceae</taxon>
        <taxon>Daucinae</taxon>
        <taxon>Daucus</taxon>
        <taxon>Daucus sect. Daucus</taxon>
    </lineage>
</organism>
<evidence type="ECO:0000313" key="2">
    <source>
        <dbReference type="EMBL" id="KZM92720.1"/>
    </source>
</evidence>
<dbReference type="PANTHER" id="PTHR33919:SF9">
    <property type="entry name" value="RIBOSOME BIOGENESIS NEP1-LIKE PROTEIN"/>
    <property type="match status" value="1"/>
</dbReference>